<feature type="domain" description="cDENN" evidence="2">
    <location>
        <begin position="199"/>
        <end position="357"/>
    </location>
</feature>
<evidence type="ECO:0000256" key="1">
    <source>
        <dbReference type="SAM" id="MobiDB-lite"/>
    </source>
</evidence>
<gene>
    <name evidence="3" type="ORF">NEDG_00459</name>
</gene>
<dbReference type="OrthoDB" id="6019893at2759"/>
<feature type="compositionally biased region" description="Low complexity" evidence="1">
    <location>
        <begin position="125"/>
        <end position="139"/>
    </location>
</feature>
<dbReference type="EMBL" id="LTDL01000014">
    <property type="protein sequence ID" value="OAG31984.1"/>
    <property type="molecule type" value="Genomic_DNA"/>
</dbReference>
<proteinExistence type="predicted"/>
<dbReference type="Pfam" id="PF02141">
    <property type="entry name" value="DENN"/>
    <property type="match status" value="1"/>
</dbReference>
<protein>
    <recommendedName>
        <fullName evidence="2">cDENN domain-containing protein</fullName>
    </recommendedName>
</protein>
<keyword evidence="4" id="KW-1185">Reference proteome</keyword>
<evidence type="ECO:0000313" key="4">
    <source>
        <dbReference type="Proteomes" id="UP000185944"/>
    </source>
</evidence>
<dbReference type="PANTHER" id="PTHR15288">
    <property type="entry name" value="DENN DOMAIN-CONTAINING PROTEIN 2"/>
    <property type="match status" value="1"/>
</dbReference>
<dbReference type="SMART" id="SM00799">
    <property type="entry name" value="DENN"/>
    <property type="match status" value="1"/>
</dbReference>
<name>A0A177EJ30_9MICR</name>
<accession>A0A177EJ30</accession>
<dbReference type="InterPro" id="IPR043153">
    <property type="entry name" value="DENN_C"/>
</dbReference>
<dbReference type="VEuPathDB" id="MicrosporidiaDB:NEDG_00459"/>
<feature type="region of interest" description="Disordered" evidence="1">
    <location>
        <begin position="121"/>
        <end position="147"/>
    </location>
</feature>
<reference evidence="3 4" key="1">
    <citation type="submission" date="2016-02" db="EMBL/GenBank/DDBJ databases">
        <title>Discovery of a natural microsporidian pathogen with a broad tissue tropism in Caenorhabditis elegans.</title>
        <authorList>
            <person name="Luallen R.J."/>
            <person name="Reinke A.W."/>
            <person name="Tong L."/>
            <person name="Botts M.R."/>
            <person name="Felix M.-A."/>
            <person name="Troemel E.R."/>
        </authorList>
    </citation>
    <scope>NUCLEOTIDE SEQUENCE [LARGE SCALE GENOMIC DNA]</scope>
    <source>
        <strain evidence="3 4">JUm2807</strain>
    </source>
</reference>
<dbReference type="PANTHER" id="PTHR15288:SF0">
    <property type="entry name" value="UDENN DOMAIN-CONTAINING PROTEIN"/>
    <property type="match status" value="1"/>
</dbReference>
<dbReference type="STRING" id="1805483.A0A177EJ30"/>
<dbReference type="AlphaFoldDB" id="A0A177EJ30"/>
<dbReference type="InterPro" id="IPR001194">
    <property type="entry name" value="cDENN_dom"/>
</dbReference>
<organism evidence="3 4">
    <name type="scientific">Nematocida displodere</name>
    <dbReference type="NCBI Taxonomy" id="1805483"/>
    <lineage>
        <taxon>Eukaryota</taxon>
        <taxon>Fungi</taxon>
        <taxon>Fungi incertae sedis</taxon>
        <taxon>Microsporidia</taxon>
        <taxon>Nematocida</taxon>
    </lineage>
</organism>
<dbReference type="RefSeq" id="XP_067545585.1">
    <property type="nucleotide sequence ID" value="XM_067687877.1"/>
</dbReference>
<dbReference type="Gene3D" id="3.40.50.11500">
    <property type="match status" value="1"/>
</dbReference>
<dbReference type="Proteomes" id="UP000185944">
    <property type="component" value="Unassembled WGS sequence"/>
</dbReference>
<evidence type="ECO:0000313" key="3">
    <source>
        <dbReference type="EMBL" id="OAG31984.1"/>
    </source>
</evidence>
<sequence length="672" mass="76850">MHEFYIVVRPPPREPLPLPITTMRIVEIKDELVYSEVLLDRNGRILLFNFIDRESEQPKKGVILIERKKGAPKREYFLAREERPTGYAVTIGGQIFVLKYRATTRTLTQAVLVDKQIVSTEGASPAHTPRPNTPTAAPQPNTPRPEVEIYPKPRPEVEMWFGLEKCLSGTEISTQMFNTKGEILYLLGIRGNHIDNGIDKEISLVLLSHTLTKESLLQAITKYNTYICTRLKEVVQVEQPKVSSNYLFKETLIGAPVLSSRSFFFDLLYHLLLEHRVILISQDTDILVNYAQALISSIMPYRWKGLLCVPLPNHPEYVKLIETPVPYLVGINTTRVELKKTLSSIPDGTVIGYVDEDRVMVTAKTKEKKSILQRIYKNTENRRSLPFYQLIVKKMTFTWPTLKTEVNVLMEVISTEVCTAREKIIRRLVRENRSCRVKEFINYFPDYSKAMLFHLERSREFYTVFLDTSLYCTGIANEYTREVKDEGMSSKEMVIGLWLCIYSSGEVLRGNSLNEVKFVIEAFIKSFFRVSFTATESLSIALLYIFSSLNAYDILLYLCEVLGREGVQLTQEMCSSIVPALPEDVLERLKTAEPLLAPFSPNKEAGEPAPELTPQEEIEEAKFLWNTIVFVGCALPHTLGQYVSVSRNTLVQSNPELATALFNAFKRYELPY</sequence>
<comment type="caution">
    <text evidence="3">The sequence shown here is derived from an EMBL/GenBank/DDBJ whole genome shotgun (WGS) entry which is preliminary data.</text>
</comment>
<dbReference type="InterPro" id="IPR051942">
    <property type="entry name" value="DENN_domain_containing_2"/>
</dbReference>
<evidence type="ECO:0000259" key="2">
    <source>
        <dbReference type="SMART" id="SM00799"/>
    </source>
</evidence>
<dbReference type="GeneID" id="93646809"/>